<organism evidence="10 11">
    <name type="scientific">Liquorilactobacillus nagelii</name>
    <dbReference type="NCBI Taxonomy" id="82688"/>
    <lineage>
        <taxon>Bacteria</taxon>
        <taxon>Bacillati</taxon>
        <taxon>Bacillota</taxon>
        <taxon>Bacilli</taxon>
        <taxon>Lactobacillales</taxon>
        <taxon>Lactobacillaceae</taxon>
        <taxon>Liquorilactobacillus</taxon>
    </lineage>
</organism>
<dbReference type="GO" id="GO:0055085">
    <property type="term" value="P:transmembrane transport"/>
    <property type="evidence" value="ECO:0007669"/>
    <property type="project" value="InterPro"/>
</dbReference>
<dbReference type="PANTHER" id="PTHR43357:SF4">
    <property type="entry name" value="INNER MEMBRANE ABC TRANSPORTER PERMEASE PROTEIN YDCV"/>
    <property type="match status" value="1"/>
</dbReference>
<dbReference type="Pfam" id="PF00528">
    <property type="entry name" value="BPD_transp_1"/>
    <property type="match status" value="1"/>
</dbReference>
<gene>
    <name evidence="10" type="ORF">BSQ50_04940</name>
</gene>
<evidence type="ECO:0000256" key="5">
    <source>
        <dbReference type="ARBA" id="ARBA00022692"/>
    </source>
</evidence>
<feature type="transmembrane region" description="Helical" evidence="8">
    <location>
        <begin position="101"/>
        <end position="119"/>
    </location>
</feature>
<keyword evidence="11" id="KW-1185">Reference proteome</keyword>
<dbReference type="Proteomes" id="UP000324497">
    <property type="component" value="Chromosome"/>
</dbReference>
<evidence type="ECO:0000256" key="7">
    <source>
        <dbReference type="ARBA" id="ARBA00023136"/>
    </source>
</evidence>
<dbReference type="CDD" id="cd06261">
    <property type="entry name" value="TM_PBP2"/>
    <property type="match status" value="1"/>
</dbReference>
<evidence type="ECO:0000256" key="8">
    <source>
        <dbReference type="RuleBase" id="RU363032"/>
    </source>
</evidence>
<dbReference type="RefSeq" id="WP_057886680.1">
    <property type="nucleotide sequence ID" value="NZ_CP018180.1"/>
</dbReference>
<dbReference type="GO" id="GO:0005524">
    <property type="term" value="F:ATP binding"/>
    <property type="evidence" value="ECO:0007669"/>
    <property type="project" value="UniProtKB-KW"/>
</dbReference>
<evidence type="ECO:0000256" key="6">
    <source>
        <dbReference type="ARBA" id="ARBA00022989"/>
    </source>
</evidence>
<keyword evidence="7 8" id="KW-0472">Membrane</keyword>
<feature type="transmembrane region" description="Helical" evidence="8">
    <location>
        <begin position="232"/>
        <end position="251"/>
    </location>
</feature>
<evidence type="ECO:0000313" key="10">
    <source>
        <dbReference type="EMBL" id="AUJ31962.1"/>
    </source>
</evidence>
<evidence type="ECO:0000259" key="9">
    <source>
        <dbReference type="PROSITE" id="PS50928"/>
    </source>
</evidence>
<evidence type="ECO:0000256" key="4">
    <source>
        <dbReference type="ARBA" id="ARBA00022519"/>
    </source>
</evidence>
<comment type="subcellular location">
    <subcellularLocation>
        <location evidence="1">Cell inner membrane</location>
        <topology evidence="1">Multi-pass membrane protein</topology>
    </subcellularLocation>
    <subcellularLocation>
        <location evidence="8">Cell membrane</location>
        <topology evidence="8">Multi-pass membrane protein</topology>
    </subcellularLocation>
</comment>
<evidence type="ECO:0000256" key="2">
    <source>
        <dbReference type="ARBA" id="ARBA00022448"/>
    </source>
</evidence>
<name>A0A3Q8CGD2_9LACO</name>
<dbReference type="SUPFAM" id="SSF161098">
    <property type="entry name" value="MetI-like"/>
    <property type="match status" value="1"/>
</dbReference>
<dbReference type="GO" id="GO:0005886">
    <property type="term" value="C:plasma membrane"/>
    <property type="evidence" value="ECO:0007669"/>
    <property type="project" value="UniProtKB-SubCell"/>
</dbReference>
<keyword evidence="2 8" id="KW-0813">Transport</keyword>
<dbReference type="AlphaFoldDB" id="A0A3Q8CGD2"/>
<accession>A0A3Q8CGD2</accession>
<feature type="transmembrane region" description="Helical" evidence="8">
    <location>
        <begin position="131"/>
        <end position="156"/>
    </location>
</feature>
<feature type="transmembrane region" description="Helical" evidence="8">
    <location>
        <begin position="12"/>
        <end position="32"/>
    </location>
</feature>
<reference evidence="10 11" key="1">
    <citation type="submission" date="2016-11" db="EMBL/GenBank/DDBJ databases">
        <title>Interaction between Lactobacillus species and yeast in water kefir.</title>
        <authorList>
            <person name="Behr J."/>
            <person name="Xu D."/>
            <person name="Vogel R.F."/>
        </authorList>
    </citation>
    <scope>NUCLEOTIDE SEQUENCE [LARGE SCALE GENOMIC DNA]</scope>
    <source>
        <strain evidence="10 11">TMW 1.1827</strain>
    </source>
</reference>
<feature type="transmembrane region" description="Helical" evidence="8">
    <location>
        <begin position="67"/>
        <end position="89"/>
    </location>
</feature>
<protein>
    <submittedName>
        <fullName evidence="10">Spermidine/putrescine ABC transporter ATP-binding protein</fullName>
    </submittedName>
</protein>
<dbReference type="PROSITE" id="PS50928">
    <property type="entry name" value="ABC_TM1"/>
    <property type="match status" value="1"/>
</dbReference>
<sequence>MLDSQNKTLRVISILILFLIMLPLVLVIVTSFGNQASISLPIHGFTFEWYKNVFAQPDFIAGFKMSLLVALIASLAALVVGIPAVYALTRFKLRHSSWLQSFFLSPALIPEIVIGFSLYQTAVITMKLPLLLSLIIGHFLLCVPYVIRLITASMLLLDPHIEEAAWICGSSPKKTFFVIVLPNIKTSIIAAFMMCFINSFNNIPISLFLNGPELNMLPTAILNYLQNNYDPTVSAISVMLMIFTALIMFVVEKVLGINELTR</sequence>
<keyword evidence="10" id="KW-0547">Nucleotide-binding</keyword>
<keyword evidence="4" id="KW-0997">Cell inner membrane</keyword>
<keyword evidence="5 8" id="KW-0812">Transmembrane</keyword>
<keyword evidence="10" id="KW-0067">ATP-binding</keyword>
<dbReference type="PANTHER" id="PTHR43357">
    <property type="entry name" value="INNER MEMBRANE ABC TRANSPORTER PERMEASE PROTEIN YDCV"/>
    <property type="match status" value="1"/>
</dbReference>
<dbReference type="EMBL" id="CP018180">
    <property type="protein sequence ID" value="AUJ31962.1"/>
    <property type="molecule type" value="Genomic_DNA"/>
</dbReference>
<dbReference type="InterPro" id="IPR035906">
    <property type="entry name" value="MetI-like_sf"/>
</dbReference>
<keyword evidence="6 8" id="KW-1133">Transmembrane helix</keyword>
<keyword evidence="3" id="KW-1003">Cell membrane</keyword>
<proteinExistence type="inferred from homology"/>
<feature type="domain" description="ABC transmembrane type-1" evidence="9">
    <location>
        <begin position="63"/>
        <end position="251"/>
    </location>
</feature>
<dbReference type="Gene3D" id="1.10.3720.10">
    <property type="entry name" value="MetI-like"/>
    <property type="match status" value="1"/>
</dbReference>
<evidence type="ECO:0000256" key="1">
    <source>
        <dbReference type="ARBA" id="ARBA00004429"/>
    </source>
</evidence>
<comment type="similarity">
    <text evidence="8">Belongs to the binding-protein-dependent transport system permease family.</text>
</comment>
<dbReference type="KEGG" id="lng:BSQ50_04940"/>
<dbReference type="InterPro" id="IPR000515">
    <property type="entry name" value="MetI-like"/>
</dbReference>
<evidence type="ECO:0000313" key="11">
    <source>
        <dbReference type="Proteomes" id="UP000324497"/>
    </source>
</evidence>
<dbReference type="GeneID" id="78521723"/>
<feature type="transmembrane region" description="Helical" evidence="8">
    <location>
        <begin position="176"/>
        <end position="200"/>
    </location>
</feature>
<evidence type="ECO:0000256" key="3">
    <source>
        <dbReference type="ARBA" id="ARBA00022475"/>
    </source>
</evidence>